<dbReference type="PANTHER" id="PTHR43663:SF1">
    <property type="entry name" value="CHROMATE TRANSPORTER"/>
    <property type="match status" value="1"/>
</dbReference>
<dbReference type="InterPro" id="IPR003370">
    <property type="entry name" value="Chromate_transpt"/>
</dbReference>
<dbReference type="GO" id="GO:0015109">
    <property type="term" value="F:chromate transmembrane transporter activity"/>
    <property type="evidence" value="ECO:0007669"/>
    <property type="project" value="InterPro"/>
</dbReference>
<feature type="transmembrane region" description="Helical" evidence="7">
    <location>
        <begin position="139"/>
        <end position="155"/>
    </location>
</feature>
<keyword evidence="6 7" id="KW-0472">Membrane</keyword>
<evidence type="ECO:0000256" key="6">
    <source>
        <dbReference type="ARBA" id="ARBA00023136"/>
    </source>
</evidence>
<feature type="transmembrane region" description="Helical" evidence="7">
    <location>
        <begin position="78"/>
        <end position="102"/>
    </location>
</feature>
<comment type="similarity">
    <text evidence="2">Belongs to the chromate ion transporter (CHR) (TC 2.A.51) family.</text>
</comment>
<dbReference type="Pfam" id="PF02417">
    <property type="entry name" value="Chromate_transp"/>
    <property type="match status" value="1"/>
</dbReference>
<proteinExistence type="inferred from homology"/>
<feature type="transmembrane region" description="Helical" evidence="7">
    <location>
        <begin position="162"/>
        <end position="180"/>
    </location>
</feature>
<gene>
    <name evidence="8" type="ORF">A6M21_09830</name>
</gene>
<protein>
    <recommendedName>
        <fullName evidence="10">Chromate transporter</fullName>
    </recommendedName>
</protein>
<evidence type="ECO:0000256" key="2">
    <source>
        <dbReference type="ARBA" id="ARBA00005262"/>
    </source>
</evidence>
<keyword evidence="5 7" id="KW-1133">Transmembrane helix</keyword>
<dbReference type="STRING" id="1838280.A6M21_09830"/>
<evidence type="ECO:0000256" key="5">
    <source>
        <dbReference type="ARBA" id="ARBA00022989"/>
    </source>
</evidence>
<dbReference type="GO" id="GO:0005886">
    <property type="term" value="C:plasma membrane"/>
    <property type="evidence" value="ECO:0007669"/>
    <property type="project" value="UniProtKB-SubCell"/>
</dbReference>
<accession>A0A1B7LEJ8</accession>
<comment type="caution">
    <text evidence="8">The sequence shown here is derived from an EMBL/GenBank/DDBJ whole genome shotgun (WGS) entry which is preliminary data.</text>
</comment>
<dbReference type="Proteomes" id="UP000078532">
    <property type="component" value="Unassembled WGS sequence"/>
</dbReference>
<dbReference type="RefSeq" id="WP_066668114.1">
    <property type="nucleotide sequence ID" value="NZ_LYVF01000158.1"/>
</dbReference>
<evidence type="ECO:0000313" key="8">
    <source>
        <dbReference type="EMBL" id="OAT81703.1"/>
    </source>
</evidence>
<evidence type="ECO:0000256" key="1">
    <source>
        <dbReference type="ARBA" id="ARBA00004651"/>
    </source>
</evidence>
<reference evidence="8 9" key="1">
    <citation type="submission" date="2016-04" db="EMBL/GenBank/DDBJ databases">
        <authorList>
            <person name="Evans L.H."/>
            <person name="Alamgir A."/>
            <person name="Owens N."/>
            <person name="Weber N.D."/>
            <person name="Virtaneva K."/>
            <person name="Barbian K."/>
            <person name="Babar A."/>
            <person name="Rosenke K."/>
        </authorList>
    </citation>
    <scope>NUCLEOTIDE SEQUENCE [LARGE SCALE GENOMIC DNA]</scope>
    <source>
        <strain evidence="8 9">LMa1</strain>
    </source>
</reference>
<organism evidence="8 9">
    <name type="scientific">Desulfotomaculum copahuensis</name>
    <dbReference type="NCBI Taxonomy" id="1838280"/>
    <lineage>
        <taxon>Bacteria</taxon>
        <taxon>Bacillati</taxon>
        <taxon>Bacillota</taxon>
        <taxon>Clostridia</taxon>
        <taxon>Eubacteriales</taxon>
        <taxon>Desulfotomaculaceae</taxon>
        <taxon>Desulfotomaculum</taxon>
    </lineage>
</organism>
<dbReference type="AlphaFoldDB" id="A0A1B7LEJ8"/>
<evidence type="ECO:0000313" key="9">
    <source>
        <dbReference type="Proteomes" id="UP000078532"/>
    </source>
</evidence>
<feature type="transmembrane region" description="Helical" evidence="7">
    <location>
        <begin position="51"/>
        <end position="72"/>
    </location>
</feature>
<dbReference type="EMBL" id="LYVF01000158">
    <property type="protein sequence ID" value="OAT81703.1"/>
    <property type="molecule type" value="Genomic_DNA"/>
</dbReference>
<dbReference type="PANTHER" id="PTHR43663">
    <property type="entry name" value="CHROMATE TRANSPORT PROTEIN-RELATED"/>
    <property type="match status" value="1"/>
</dbReference>
<keyword evidence="9" id="KW-1185">Reference proteome</keyword>
<evidence type="ECO:0008006" key="10">
    <source>
        <dbReference type="Google" id="ProtNLM"/>
    </source>
</evidence>
<keyword evidence="3" id="KW-1003">Cell membrane</keyword>
<evidence type="ECO:0000256" key="7">
    <source>
        <dbReference type="SAM" id="Phobius"/>
    </source>
</evidence>
<comment type="subcellular location">
    <subcellularLocation>
        <location evidence="1">Cell membrane</location>
        <topology evidence="1">Multi-pass membrane protein</topology>
    </subcellularLocation>
</comment>
<evidence type="ECO:0000256" key="3">
    <source>
        <dbReference type="ARBA" id="ARBA00022475"/>
    </source>
</evidence>
<feature type="transmembrane region" description="Helical" evidence="7">
    <location>
        <begin position="114"/>
        <end position="133"/>
    </location>
</feature>
<evidence type="ECO:0000256" key="4">
    <source>
        <dbReference type="ARBA" id="ARBA00022692"/>
    </source>
</evidence>
<dbReference type="InterPro" id="IPR052518">
    <property type="entry name" value="CHR_Transporter"/>
</dbReference>
<sequence>MTLYLKTLFLLAWSFLKVGFFGFGGGFAMIPLMQDISVNQYHWLTHSQFSAAIALGQITPGPVAIGATFIGYKVAGFPGALVATVAVFTPSLVIMCLLARFYLEVRKNPVTQGVMHGVLPVIVALILTVAISLGEPAVHSFWQSMVIALVAVLAIKNKVNYGLLILGAMAAGIIFSLPGMRF</sequence>
<keyword evidence="4 7" id="KW-0812">Transmembrane</keyword>
<name>A0A1B7LEJ8_9FIRM</name>
<feature type="transmembrane region" description="Helical" evidence="7">
    <location>
        <begin position="12"/>
        <end position="30"/>
    </location>
</feature>